<dbReference type="Pfam" id="PF14099">
    <property type="entry name" value="Polysacc_lyase"/>
    <property type="match status" value="1"/>
</dbReference>
<evidence type="ECO:0000256" key="1">
    <source>
        <dbReference type="SAM" id="SignalP"/>
    </source>
</evidence>
<feature type="signal peptide" evidence="1">
    <location>
        <begin position="1"/>
        <end position="26"/>
    </location>
</feature>
<dbReference type="Proteomes" id="UP000199071">
    <property type="component" value="Unassembled WGS sequence"/>
</dbReference>
<dbReference type="InterPro" id="IPR025975">
    <property type="entry name" value="Polysacc_lyase"/>
</dbReference>
<protein>
    <submittedName>
        <fullName evidence="2">Polysaccharide lyase</fullName>
    </submittedName>
</protein>
<keyword evidence="3" id="KW-1185">Reference proteome</keyword>
<evidence type="ECO:0000313" key="2">
    <source>
        <dbReference type="EMBL" id="SDB48907.1"/>
    </source>
</evidence>
<accession>A0A1G6DUN1</accession>
<keyword evidence="1" id="KW-0732">Signal</keyword>
<evidence type="ECO:0000313" key="3">
    <source>
        <dbReference type="Proteomes" id="UP000199071"/>
    </source>
</evidence>
<dbReference type="GO" id="GO:0016829">
    <property type="term" value="F:lyase activity"/>
    <property type="evidence" value="ECO:0007669"/>
    <property type="project" value="UniProtKB-KW"/>
</dbReference>
<dbReference type="Gene3D" id="2.60.120.200">
    <property type="match status" value="1"/>
</dbReference>
<sequence>MKAPVTLMRAIAIAAAGMVLANPTLAGPANGTVLVLPSPNGDSTYAFGVQTSDKPWSIETPAAGALRFEVKAGDRWPNDAPGRERSEIAAAAIYPPGEDIAVSYDFTIEPGVASSAKWLVAGQFHANDRQTPPPFAVEMRGEKLAIAIRYRRAEDDAIQSQYIYSDPKDLERGRPYAMQIEARFSTTDGALRVLRDGIEIVSYRGPLGYDNGVYWKQGVYRSSADEPIAATYRNLRFSPG</sequence>
<reference evidence="2 3" key="1">
    <citation type="submission" date="2016-10" db="EMBL/GenBank/DDBJ databases">
        <authorList>
            <person name="de Groot N.N."/>
        </authorList>
    </citation>
    <scope>NUCLEOTIDE SEQUENCE [LARGE SCALE GENOMIC DNA]</scope>
    <source>
        <strain evidence="2 3">ATCC 35022</strain>
    </source>
</reference>
<dbReference type="AlphaFoldDB" id="A0A1G6DUN1"/>
<keyword evidence="2" id="KW-0456">Lyase</keyword>
<gene>
    <name evidence="2" type="ORF">SAMN02982931_03809</name>
</gene>
<name>A0A1G6DUN1_9HYPH</name>
<organism evidence="2 3">
    <name type="scientific">Bauldia litoralis</name>
    <dbReference type="NCBI Taxonomy" id="665467"/>
    <lineage>
        <taxon>Bacteria</taxon>
        <taxon>Pseudomonadati</taxon>
        <taxon>Pseudomonadota</taxon>
        <taxon>Alphaproteobacteria</taxon>
        <taxon>Hyphomicrobiales</taxon>
        <taxon>Kaistiaceae</taxon>
        <taxon>Bauldia</taxon>
    </lineage>
</organism>
<dbReference type="EMBL" id="FMXQ01000008">
    <property type="protein sequence ID" value="SDB48907.1"/>
    <property type="molecule type" value="Genomic_DNA"/>
</dbReference>
<feature type="chain" id="PRO_5011625993" evidence="1">
    <location>
        <begin position="27"/>
        <end position="240"/>
    </location>
</feature>
<dbReference type="STRING" id="665467.SAMN02982931_03809"/>
<dbReference type="RefSeq" id="WP_175478525.1">
    <property type="nucleotide sequence ID" value="NZ_FMXQ01000008.1"/>
</dbReference>
<proteinExistence type="predicted"/>